<evidence type="ECO:0000256" key="9">
    <source>
        <dbReference type="ARBA" id="ARBA00037313"/>
    </source>
</evidence>
<evidence type="ECO:0000313" key="11">
    <source>
        <dbReference type="EMBL" id="QWF69947.1"/>
    </source>
</evidence>
<dbReference type="Pfam" id="PF02321">
    <property type="entry name" value="OEP"/>
    <property type="match status" value="2"/>
</dbReference>
<dbReference type="InterPro" id="IPR010131">
    <property type="entry name" value="MdtP/NodT-like"/>
</dbReference>
<protein>
    <submittedName>
        <fullName evidence="11">Efflux transporter outer membrane subunit</fullName>
    </submittedName>
</protein>
<feature type="chain" id="PRO_5038162368" evidence="10">
    <location>
        <begin position="21"/>
        <end position="487"/>
    </location>
</feature>
<dbReference type="GO" id="GO:0009279">
    <property type="term" value="C:cell outer membrane"/>
    <property type="evidence" value="ECO:0007669"/>
    <property type="project" value="UniProtKB-SubCell"/>
</dbReference>
<keyword evidence="8 10" id="KW-0449">Lipoprotein</keyword>
<evidence type="ECO:0000256" key="2">
    <source>
        <dbReference type="ARBA" id="ARBA00007613"/>
    </source>
</evidence>
<dbReference type="PROSITE" id="PS51257">
    <property type="entry name" value="PROKAR_LIPOPROTEIN"/>
    <property type="match status" value="1"/>
</dbReference>
<dbReference type="AlphaFoldDB" id="A0A975R8G1"/>
<keyword evidence="3 10" id="KW-1134">Transmembrane beta strand</keyword>
<keyword evidence="5 10" id="KW-0732">Signal</keyword>
<organism evidence="11 12">
    <name type="scientific">Methylomonas paludis</name>
    <dbReference type="NCBI Taxonomy" id="1173101"/>
    <lineage>
        <taxon>Bacteria</taxon>
        <taxon>Pseudomonadati</taxon>
        <taxon>Pseudomonadota</taxon>
        <taxon>Gammaproteobacteria</taxon>
        <taxon>Methylococcales</taxon>
        <taxon>Methylococcaceae</taxon>
        <taxon>Methylomonas</taxon>
    </lineage>
</organism>
<comment type="subcellular location">
    <subcellularLocation>
        <location evidence="10">Cell outer membrane</location>
        <topology evidence="10">Lipid-anchor</topology>
    </subcellularLocation>
    <subcellularLocation>
        <location evidence="1">Membrane</location>
    </subcellularLocation>
</comment>
<evidence type="ECO:0000256" key="3">
    <source>
        <dbReference type="ARBA" id="ARBA00022452"/>
    </source>
</evidence>
<dbReference type="SUPFAM" id="SSF56954">
    <property type="entry name" value="Outer membrane efflux proteins (OEP)"/>
    <property type="match status" value="1"/>
</dbReference>
<dbReference type="GO" id="GO:0015562">
    <property type="term" value="F:efflux transmembrane transporter activity"/>
    <property type="evidence" value="ECO:0007669"/>
    <property type="project" value="InterPro"/>
</dbReference>
<evidence type="ECO:0000256" key="4">
    <source>
        <dbReference type="ARBA" id="ARBA00022692"/>
    </source>
</evidence>
<dbReference type="EMBL" id="CP073754">
    <property type="protein sequence ID" value="QWF69947.1"/>
    <property type="molecule type" value="Genomic_DNA"/>
</dbReference>
<keyword evidence="6 10" id="KW-0472">Membrane</keyword>
<evidence type="ECO:0000313" key="12">
    <source>
        <dbReference type="Proteomes" id="UP000676649"/>
    </source>
</evidence>
<proteinExistence type="inferred from homology"/>
<reference evidence="11" key="1">
    <citation type="submission" date="2021-04" db="EMBL/GenBank/DDBJ databases">
        <title>Draft genome sequence data of methanotrophic Methylovulum sp. strain S1L and Methylomonas sp. strain S2AM isolated from boreal lake water columns.</title>
        <authorList>
            <person name="Rissanen A.J."/>
            <person name="Mangayil R."/>
            <person name="Svenning M.M."/>
            <person name="Khanongnuch R."/>
        </authorList>
    </citation>
    <scope>NUCLEOTIDE SEQUENCE</scope>
    <source>
        <strain evidence="11">S2AM</strain>
    </source>
</reference>
<sequence>MSIAKMLLYSIAISGLSACATLPQPVKPPEFQSVNGLDQTLDATPPSTAIMTKWPQANWWQALHNTQLQDLIETGLRDSPNLQAATARVAQAEAAADFQAAELLPTLSANIELHNRRYSGTDFYGPNGGKTFHGAYIDPAVFKYHLDLWGKDRAALEAALGKERAQGAELAMTRLMLSTAITREYIRLCAVTEDMELSRSLRETAARQVQLDQLRWQEGLSSREHLYPSEQVLAAAQQRETDAAHHSQILRNRLAALAGRQPDWGAQIQIAPLTILTYLPPPQSLSLGLLAHRPDVAASLWRAKAAAQMIKIAETNFYPDVNLVGFAGLRSLNFKDLFLSNGTSLAYGIGPTLSLPLFEGGRLEAELSNQQAGYRTAVASYNQTLLEAVQQVADSLAGWRQTAADINAQTQAVAAAQAAAGLAASRYRAGLSNLDAELEATAALLRQQLTASALLSAHQQASIALIAALGGGYQAENITMSEPDNHE</sequence>
<dbReference type="KEGG" id="mpad:KEF85_11350"/>
<comment type="function">
    <text evidence="9">Could be involved in resistance to puromycin, acriflavine and tetraphenylarsonium chloride.</text>
</comment>
<keyword evidence="4 10" id="KW-0812">Transmembrane</keyword>
<evidence type="ECO:0000256" key="10">
    <source>
        <dbReference type="RuleBase" id="RU362097"/>
    </source>
</evidence>
<keyword evidence="12" id="KW-1185">Reference proteome</keyword>
<evidence type="ECO:0000256" key="8">
    <source>
        <dbReference type="ARBA" id="ARBA00023288"/>
    </source>
</evidence>
<feature type="signal peptide" evidence="10">
    <location>
        <begin position="1"/>
        <end position="20"/>
    </location>
</feature>
<evidence type="ECO:0000256" key="5">
    <source>
        <dbReference type="ARBA" id="ARBA00022729"/>
    </source>
</evidence>
<accession>A0A975R8G1</accession>
<dbReference type="Gene3D" id="1.20.1600.10">
    <property type="entry name" value="Outer membrane efflux proteins (OEP)"/>
    <property type="match status" value="1"/>
</dbReference>
<evidence type="ECO:0000256" key="6">
    <source>
        <dbReference type="ARBA" id="ARBA00023136"/>
    </source>
</evidence>
<name>A0A975R8G1_9GAMM</name>
<dbReference type="PANTHER" id="PTHR30203:SF20">
    <property type="entry name" value="MULTIDRUG RESISTANCE OUTER MEMBRANE PROTEIN MDTP-RELATED"/>
    <property type="match status" value="1"/>
</dbReference>
<evidence type="ECO:0000256" key="7">
    <source>
        <dbReference type="ARBA" id="ARBA00023139"/>
    </source>
</evidence>
<dbReference type="PANTHER" id="PTHR30203">
    <property type="entry name" value="OUTER MEMBRANE CATION EFFLUX PROTEIN"/>
    <property type="match status" value="1"/>
</dbReference>
<evidence type="ECO:0000256" key="1">
    <source>
        <dbReference type="ARBA" id="ARBA00004370"/>
    </source>
</evidence>
<gene>
    <name evidence="11" type="ORF">KEF85_11350</name>
</gene>
<dbReference type="Gene3D" id="2.20.200.10">
    <property type="entry name" value="Outer membrane efflux proteins (OEP)"/>
    <property type="match status" value="1"/>
</dbReference>
<dbReference type="InterPro" id="IPR003423">
    <property type="entry name" value="OMP_efflux"/>
</dbReference>
<comment type="similarity">
    <text evidence="2 10">Belongs to the outer membrane factor (OMF) (TC 1.B.17) family.</text>
</comment>
<dbReference type="RefSeq" id="WP_215580638.1">
    <property type="nucleotide sequence ID" value="NZ_CP073754.1"/>
</dbReference>
<dbReference type="Proteomes" id="UP000676649">
    <property type="component" value="Chromosome"/>
</dbReference>
<keyword evidence="7 10" id="KW-0564">Palmitate</keyword>
<dbReference type="NCBIfam" id="TIGR01845">
    <property type="entry name" value="outer_NodT"/>
    <property type="match status" value="1"/>
</dbReference>